<reference evidence="2" key="3">
    <citation type="submission" date="2016-03" db="EMBL/GenBank/DDBJ databases">
        <authorList>
            <person name="Loux V."/>
        </authorList>
    </citation>
    <scope>NUCLEOTIDE SEQUENCE</scope>
    <source>
        <strain evidence="2">C1</strain>
    </source>
</reference>
<dbReference type="EMBL" id="FLLR01000012">
    <property type="protein sequence ID" value="SBO14090.1"/>
    <property type="molecule type" value="Genomic_DNA"/>
</dbReference>
<evidence type="ECO:0000313" key="1">
    <source>
        <dbReference type="EMBL" id="CEG20838.1"/>
    </source>
</evidence>
<evidence type="ECO:0000313" key="2">
    <source>
        <dbReference type="EMBL" id="SBO14090.1"/>
    </source>
</evidence>
<sequence>MLAHLWKRGVDFLGSRFAIMGGAMQIQDFKMWLGWGMIT</sequence>
<proteinExistence type="predicted"/>
<dbReference type="Proteomes" id="UP000078419">
    <property type="component" value="Unassembled WGS sequence"/>
</dbReference>
<name>A0A098EEX1_ANAPH</name>
<evidence type="ECO:0000313" key="3">
    <source>
        <dbReference type="Proteomes" id="UP000055047"/>
    </source>
</evidence>
<accession>A0A098EEX1</accession>
<dbReference type="AlphaFoldDB" id="A0A098EEX1"/>
<organism evidence="1 3">
    <name type="scientific">Anaplasma phagocytophilum</name>
    <name type="common">Ehrlichia phagocytophila</name>
    <dbReference type="NCBI Taxonomy" id="948"/>
    <lineage>
        <taxon>Bacteria</taxon>
        <taxon>Pseudomonadati</taxon>
        <taxon>Pseudomonadota</taxon>
        <taxon>Alphaproteobacteria</taxon>
        <taxon>Rickettsiales</taxon>
        <taxon>Anaplasmataceae</taxon>
        <taxon>Anaplasma</taxon>
        <taxon>phagocytophilum group</taxon>
    </lineage>
</organism>
<gene>
    <name evidence="2" type="ORF">ANAPC1_00434</name>
    <name evidence="1" type="ORF">ANAPHAGO_00178</name>
</gene>
<protein>
    <submittedName>
        <fullName evidence="1">Uncharacterized protein</fullName>
    </submittedName>
</protein>
<dbReference type="Proteomes" id="UP000055047">
    <property type="component" value="Unassembled WGS sequence"/>
</dbReference>
<reference evidence="4" key="2">
    <citation type="submission" date="2016-03" db="EMBL/GenBank/DDBJ databases">
        <authorList>
            <person name="Loux Valentin"/>
        </authorList>
    </citation>
    <scope>NUCLEOTIDE SEQUENCE [LARGE SCALE GENOMIC DNA]</scope>
    <source>
        <strain evidence="4">C1</strain>
    </source>
</reference>
<reference evidence="1 3" key="1">
    <citation type="submission" date="2014-09" db="EMBL/GenBank/DDBJ databases">
        <authorList>
            <person name="Loux Valentin"/>
            <person name="Dugat Thibaut"/>
        </authorList>
    </citation>
    <scope>NUCLEOTIDE SEQUENCE [LARGE SCALE GENOMIC DNA]</scope>
    <source>
        <strain evidence="1 3">BOV-10_179</strain>
    </source>
</reference>
<dbReference type="EMBL" id="CCXQ01000093">
    <property type="protein sequence ID" value="CEG20838.1"/>
    <property type="molecule type" value="Genomic_DNA"/>
</dbReference>
<evidence type="ECO:0000313" key="4">
    <source>
        <dbReference type="Proteomes" id="UP000078419"/>
    </source>
</evidence>